<comment type="caution">
    <text evidence="11">The sequence shown here is derived from an EMBL/GenBank/DDBJ whole genome shotgun (WGS) entry which is preliminary data.</text>
</comment>
<comment type="function">
    <text evidence="7 8">3'-5' exonuclease.</text>
</comment>
<keyword evidence="7 8" id="KW-0269">Exonuclease</keyword>
<protein>
    <recommendedName>
        <fullName evidence="7 8">3'-5' exonuclease DinG</fullName>
        <ecNumber evidence="7 8">3.1.-.-</ecNumber>
    </recommendedName>
</protein>
<dbReference type="PROSITE" id="PS51192">
    <property type="entry name" value="HELICASE_ATP_BIND_1"/>
    <property type="match status" value="1"/>
</dbReference>
<dbReference type="InterPro" id="IPR027417">
    <property type="entry name" value="P-loop_NTPase"/>
</dbReference>
<evidence type="ECO:0000256" key="8">
    <source>
        <dbReference type="RuleBase" id="RU364106"/>
    </source>
</evidence>
<keyword evidence="12" id="KW-1185">Reference proteome</keyword>
<evidence type="ECO:0000313" key="11">
    <source>
        <dbReference type="EMBL" id="MFC4735864.1"/>
    </source>
</evidence>
<dbReference type="Pfam" id="PF00270">
    <property type="entry name" value="DEAD"/>
    <property type="match status" value="1"/>
</dbReference>
<keyword evidence="11" id="KW-0347">Helicase</keyword>
<accession>A0ABV9NVC4</accession>
<evidence type="ECO:0000256" key="1">
    <source>
        <dbReference type="ARBA" id="ARBA00001966"/>
    </source>
</evidence>
<dbReference type="InterPro" id="IPR013520">
    <property type="entry name" value="Ribonucl_H"/>
</dbReference>
<evidence type="ECO:0000256" key="2">
    <source>
        <dbReference type="ARBA" id="ARBA00022722"/>
    </source>
</evidence>
<dbReference type="EC" id="3.1.-.-" evidence="7 8"/>
<comment type="catalytic activity">
    <reaction evidence="6">
        <text>ATP + H2O = ADP + phosphate + H(+)</text>
        <dbReference type="Rhea" id="RHEA:13065"/>
        <dbReference type="ChEBI" id="CHEBI:15377"/>
        <dbReference type="ChEBI" id="CHEBI:15378"/>
        <dbReference type="ChEBI" id="CHEBI:30616"/>
        <dbReference type="ChEBI" id="CHEBI:43474"/>
        <dbReference type="ChEBI" id="CHEBI:456216"/>
        <dbReference type="EC" id="5.6.2.3"/>
    </reaction>
</comment>
<gene>
    <name evidence="7 8 11" type="primary">dinG</name>
    <name evidence="11" type="ORF">ACFO4L_04620</name>
</gene>
<dbReference type="RefSeq" id="WP_377908501.1">
    <property type="nucleotide sequence ID" value="NZ_JBHSGK010000003.1"/>
</dbReference>
<dbReference type="CDD" id="cd06127">
    <property type="entry name" value="DEDDh"/>
    <property type="match status" value="1"/>
</dbReference>
<dbReference type="PANTHER" id="PTHR11472:SF34">
    <property type="entry name" value="REGULATOR OF TELOMERE ELONGATION HELICASE 1"/>
    <property type="match status" value="1"/>
</dbReference>
<evidence type="ECO:0000313" key="12">
    <source>
        <dbReference type="Proteomes" id="UP001595896"/>
    </source>
</evidence>
<dbReference type="Pfam" id="PF13307">
    <property type="entry name" value="Helicase_C_2"/>
    <property type="match status" value="1"/>
</dbReference>
<name>A0ABV9NVC4_9BACI</name>
<dbReference type="InterPro" id="IPR036397">
    <property type="entry name" value="RNaseH_sf"/>
</dbReference>
<dbReference type="Gene3D" id="3.40.50.300">
    <property type="entry name" value="P-loop containing nucleotide triphosphate hydrolases"/>
    <property type="match status" value="2"/>
</dbReference>
<dbReference type="SUPFAM" id="SSF52540">
    <property type="entry name" value="P-loop containing nucleoside triphosphate hydrolases"/>
    <property type="match status" value="1"/>
</dbReference>
<dbReference type="InterPro" id="IPR014001">
    <property type="entry name" value="Helicase_ATP-bd"/>
</dbReference>
<evidence type="ECO:0000256" key="6">
    <source>
        <dbReference type="ARBA" id="ARBA00048954"/>
    </source>
</evidence>
<keyword evidence="4 7" id="KW-0378">Hydrolase</keyword>
<keyword evidence="5 7" id="KW-0067">ATP-binding</keyword>
<dbReference type="InterPro" id="IPR006310">
    <property type="entry name" value="DinG"/>
</dbReference>
<evidence type="ECO:0000256" key="7">
    <source>
        <dbReference type="HAMAP-Rule" id="MF_02206"/>
    </source>
</evidence>
<evidence type="ECO:0000256" key="5">
    <source>
        <dbReference type="ARBA" id="ARBA00022840"/>
    </source>
</evidence>
<dbReference type="GO" id="GO:0016787">
    <property type="term" value="F:hydrolase activity"/>
    <property type="evidence" value="ECO:0007669"/>
    <property type="project" value="UniProtKB-KW"/>
</dbReference>
<dbReference type="InterPro" id="IPR012337">
    <property type="entry name" value="RNaseH-like_sf"/>
</dbReference>
<evidence type="ECO:0000259" key="9">
    <source>
        <dbReference type="PROSITE" id="PS51192"/>
    </source>
</evidence>
<evidence type="ECO:0000256" key="3">
    <source>
        <dbReference type="ARBA" id="ARBA00022741"/>
    </source>
</evidence>
<comment type="cofactor">
    <cofactor evidence="1">
        <name>[4Fe-4S] cluster</name>
        <dbReference type="ChEBI" id="CHEBI:49883"/>
    </cofactor>
</comment>
<feature type="binding site" evidence="7">
    <location>
        <begin position="285"/>
        <end position="292"/>
    </location>
    <ligand>
        <name>ATP</name>
        <dbReference type="ChEBI" id="CHEBI:30616"/>
    </ligand>
</feature>
<dbReference type="InterPro" id="IPR014013">
    <property type="entry name" value="Helic_SF1/SF2_ATP-bd_DinG/Rad3"/>
</dbReference>
<dbReference type="Pfam" id="PF00929">
    <property type="entry name" value="RNase_T"/>
    <property type="match status" value="1"/>
</dbReference>
<dbReference type="InterPro" id="IPR011545">
    <property type="entry name" value="DEAD/DEAH_box_helicase_dom"/>
</dbReference>
<evidence type="ECO:0000256" key="4">
    <source>
        <dbReference type="ARBA" id="ARBA00022801"/>
    </source>
</evidence>
<dbReference type="HAMAP" id="MF_02206">
    <property type="entry name" value="DinG_exonucl"/>
    <property type="match status" value="1"/>
</dbReference>
<dbReference type="PROSITE" id="PS51193">
    <property type="entry name" value="HELICASE_ATP_BIND_2"/>
    <property type="match status" value="1"/>
</dbReference>
<dbReference type="GO" id="GO:0003678">
    <property type="term" value="F:DNA helicase activity"/>
    <property type="evidence" value="ECO:0007669"/>
    <property type="project" value="UniProtKB-EC"/>
</dbReference>
<dbReference type="NCBIfam" id="TIGR01407">
    <property type="entry name" value="dinG_rel"/>
    <property type="match status" value="1"/>
</dbReference>
<dbReference type="SUPFAM" id="SSF53098">
    <property type="entry name" value="Ribonuclease H-like"/>
    <property type="match status" value="1"/>
</dbReference>
<dbReference type="NCBIfam" id="NF005981">
    <property type="entry name" value="PRK08074.1"/>
    <property type="match status" value="1"/>
</dbReference>
<reference evidence="12" key="1">
    <citation type="journal article" date="2019" name="Int. J. Syst. Evol. Microbiol.">
        <title>The Global Catalogue of Microorganisms (GCM) 10K type strain sequencing project: providing services to taxonomists for standard genome sequencing and annotation.</title>
        <authorList>
            <consortium name="The Broad Institute Genomics Platform"/>
            <consortium name="The Broad Institute Genome Sequencing Center for Infectious Disease"/>
            <person name="Wu L."/>
            <person name="Ma J."/>
        </authorList>
    </citation>
    <scope>NUCLEOTIDE SEQUENCE [LARGE SCALE GENOMIC DNA]</scope>
    <source>
        <strain evidence="12">JCM 12165</strain>
    </source>
</reference>
<organism evidence="11 12">
    <name type="scientific">Bacillus daqingensis</name>
    <dbReference type="NCBI Taxonomy" id="872396"/>
    <lineage>
        <taxon>Bacteria</taxon>
        <taxon>Bacillati</taxon>
        <taxon>Bacillota</taxon>
        <taxon>Bacilli</taxon>
        <taxon>Bacillales</taxon>
        <taxon>Bacillaceae</taxon>
        <taxon>Bacillus</taxon>
    </lineage>
</organism>
<keyword evidence="2 7" id="KW-0540">Nuclease</keyword>
<feature type="domain" description="Helicase ATP-binding" evidence="9">
    <location>
        <begin position="272"/>
        <end position="491"/>
    </location>
</feature>
<dbReference type="Gene3D" id="3.30.420.10">
    <property type="entry name" value="Ribonuclease H-like superfamily/Ribonuclease H"/>
    <property type="match status" value="1"/>
</dbReference>
<dbReference type="InterPro" id="IPR045028">
    <property type="entry name" value="DinG/Rad3-like"/>
</dbReference>
<sequence length="922" mass="104356">MMLSKFVVMDLETTGVSPAEGDQIIQIAYVVIDNGEKIKSFSSFISGAAYIPEFVQQLTGISLEDLEGAPAFEDVVPEVLTDLSNACFVAHNADFDLPFLNEALEEAGYTSFEGPVADTVELSRIFFPSEDSFRLGELSASLGISHDNPHQADSDAEAAADLWLRIHNKLQQLPAAALKHLLSLSTSWKSDMYPIVAEAYETASGADEAESETETYRGIAVRKPAKAPRRNRTEPVQLKEVLATFQQQETMEAIFPGYIYRSGQADMMTFTDTIFSENETGLAEAGTGTGKTLAYLIPAAVHAWNNKERIVISTETIQLQEQILKKEIPLLEKLLPFRPKTALLKGRHHYACLQKVERLLENQLHESYETMLARSQLLIWLTETTTGDLEELNLAAASQLFMKEIASDPESCSSPDCPWFSRDYYQRAKQQAREADLVITNHALLLTDIAHDTQVIPAYRKAVIDEAHHLSEAASRQFGISLEYADMARLLNEFAGRDRDQKGLLERALEHLPAQLSRLTTAFEDAKQEYHDTFLMMYQYLSHGAGTSESGGRARTVHMDRRWAQVQDTAARFRAVMQDILDEWVFLQQEASEKDLPKLTAFFQELEDKLHLVEKLILQQQDGYVYWLEKSAKGPKQSITVYSSPTEVDHLLADRFFRKKKSVLLTSATMTVDKSFAYMIDELGLEDFEIRTLQVASPFRWKEQAAILIPEDMPHIKDDGEELYIEALVETVYRLSSVTKGKMMVLFTSYDMLRRAYRLLQPMLDESYLLIGQGVQSKSRTKLVKMFQQFDRSILFGTSSFWEGVDIPGDDLSVLVMARLPFPPPGDPVFQAKADKLKESGGSPFMKLSLPKAVLRFKQGFGRLIRNEKDSGLIVVMDRRIITARYGRKFLKSLPEDVAVYEESIYDLENRAEAWFRKELQE</sequence>
<dbReference type="EMBL" id="JBHSGK010000003">
    <property type="protein sequence ID" value="MFC4735864.1"/>
    <property type="molecule type" value="Genomic_DNA"/>
</dbReference>
<dbReference type="InterPro" id="IPR006555">
    <property type="entry name" value="ATP-dep_Helicase_C"/>
</dbReference>
<keyword evidence="3 7" id="KW-0547">Nucleotide-binding</keyword>
<proteinExistence type="inferred from homology"/>
<evidence type="ECO:0000259" key="10">
    <source>
        <dbReference type="PROSITE" id="PS51193"/>
    </source>
</evidence>
<dbReference type="PANTHER" id="PTHR11472">
    <property type="entry name" value="DNA REPAIR DEAD HELICASE RAD3/XP-D SUBFAMILY MEMBER"/>
    <property type="match status" value="1"/>
</dbReference>
<feature type="short sequence motif" description="DEAH box" evidence="7">
    <location>
        <begin position="465"/>
        <end position="468"/>
    </location>
</feature>
<feature type="domain" description="Helicase ATP-binding" evidence="10">
    <location>
        <begin position="250"/>
        <end position="516"/>
    </location>
</feature>
<dbReference type="SMART" id="SM00479">
    <property type="entry name" value="EXOIII"/>
    <property type="match status" value="1"/>
</dbReference>
<dbReference type="SMART" id="SM00491">
    <property type="entry name" value="HELICc2"/>
    <property type="match status" value="1"/>
</dbReference>
<comment type="similarity">
    <text evidence="7 8">Belongs to the helicase family. DinG subfamily. Type 2 sub-subfamily.</text>
</comment>
<dbReference type="Proteomes" id="UP001595896">
    <property type="component" value="Unassembled WGS sequence"/>
</dbReference>